<dbReference type="Gene3D" id="1.10.357.10">
    <property type="entry name" value="Tetracycline Repressor, domain 2"/>
    <property type="match status" value="1"/>
</dbReference>
<dbReference type="PANTHER" id="PTHR30055:SF148">
    <property type="entry name" value="TETR-FAMILY TRANSCRIPTIONAL REGULATOR"/>
    <property type="match status" value="1"/>
</dbReference>
<proteinExistence type="predicted"/>
<dbReference type="PRINTS" id="PR00455">
    <property type="entry name" value="HTHTETR"/>
</dbReference>
<gene>
    <name evidence="4" type="ORF">NIIDNTM18_00360</name>
</gene>
<evidence type="ECO:0000256" key="2">
    <source>
        <dbReference type="PROSITE-ProRule" id="PRU00335"/>
    </source>
</evidence>
<dbReference type="SUPFAM" id="SSF48498">
    <property type="entry name" value="Tetracyclin repressor-like, C-terminal domain"/>
    <property type="match status" value="1"/>
</dbReference>
<dbReference type="InterPro" id="IPR001647">
    <property type="entry name" value="HTH_TetR"/>
</dbReference>
<accession>A0A6S6P302</accession>
<sequence length="222" mass="23761">MTSCFPTDPPSSETRRSVSFVADYGAMTPPATPDPAPAVPRRRSEKSRVAIIAATRDLLLERGFDGLTIEAVAARAGVGKQTIYRWWPSRPALVADVLLEDAHAILVPVRHTGDPVDDVVTWIGKLAATLTTPRGNAMLRILTVASLEHEDTAARLRAGFGDPLHFSVRDRLLAAGVAAAAAESAAEAVVGGVVYAIQREGCSYTKARAQRTARLILERLVD</sequence>
<dbReference type="Pfam" id="PF00440">
    <property type="entry name" value="TetR_N"/>
    <property type="match status" value="1"/>
</dbReference>
<dbReference type="InterPro" id="IPR009057">
    <property type="entry name" value="Homeodomain-like_sf"/>
</dbReference>
<dbReference type="EMBL" id="AP023287">
    <property type="protein sequence ID" value="BCI50758.1"/>
    <property type="molecule type" value="Genomic_DNA"/>
</dbReference>
<feature type="DNA-binding region" description="H-T-H motif" evidence="2">
    <location>
        <begin position="68"/>
        <end position="87"/>
    </location>
</feature>
<dbReference type="GO" id="GO:0000976">
    <property type="term" value="F:transcription cis-regulatory region binding"/>
    <property type="evidence" value="ECO:0007669"/>
    <property type="project" value="TreeGrafter"/>
</dbReference>
<evidence type="ECO:0000256" key="1">
    <source>
        <dbReference type="ARBA" id="ARBA00023125"/>
    </source>
</evidence>
<dbReference type="PANTHER" id="PTHR30055">
    <property type="entry name" value="HTH-TYPE TRANSCRIPTIONAL REGULATOR RUTR"/>
    <property type="match status" value="1"/>
</dbReference>
<dbReference type="InterPro" id="IPR036271">
    <property type="entry name" value="Tet_transcr_reg_TetR-rel_C_sf"/>
</dbReference>
<name>A0A6S6P302_9MYCO</name>
<dbReference type="InterPro" id="IPR050109">
    <property type="entry name" value="HTH-type_TetR-like_transc_reg"/>
</dbReference>
<evidence type="ECO:0000259" key="3">
    <source>
        <dbReference type="PROSITE" id="PS50977"/>
    </source>
</evidence>
<dbReference type="AlphaFoldDB" id="A0A6S6P302"/>
<dbReference type="Proteomes" id="UP000515734">
    <property type="component" value="Chromosome"/>
</dbReference>
<dbReference type="GO" id="GO:0003700">
    <property type="term" value="F:DNA-binding transcription factor activity"/>
    <property type="evidence" value="ECO:0007669"/>
    <property type="project" value="TreeGrafter"/>
</dbReference>
<dbReference type="SUPFAM" id="SSF46689">
    <property type="entry name" value="Homeodomain-like"/>
    <property type="match status" value="1"/>
</dbReference>
<keyword evidence="1 2" id="KW-0238">DNA-binding</keyword>
<evidence type="ECO:0000313" key="5">
    <source>
        <dbReference type="Proteomes" id="UP000515734"/>
    </source>
</evidence>
<dbReference type="PROSITE" id="PS50977">
    <property type="entry name" value="HTH_TETR_2"/>
    <property type="match status" value="1"/>
</dbReference>
<reference evidence="4 5" key="1">
    <citation type="submission" date="2020-07" db="EMBL/GenBank/DDBJ databases">
        <title>Complete genome sequence of Mycolicibacterium litorale like strain isolated from cardiac implantable electronic device infection.</title>
        <authorList>
            <person name="Fukano H."/>
            <person name="Miyama H."/>
            <person name="Hoshino Y."/>
        </authorList>
    </citation>
    <scope>NUCLEOTIDE SEQUENCE [LARGE SCALE GENOMIC DNA]</scope>
    <source>
        <strain evidence="4 5">NIIDNTM18</strain>
    </source>
</reference>
<feature type="domain" description="HTH tetR-type" evidence="3">
    <location>
        <begin position="45"/>
        <end position="105"/>
    </location>
</feature>
<protein>
    <submittedName>
        <fullName evidence="4">TetR family transcriptional regulator</fullName>
    </submittedName>
</protein>
<organism evidence="4 5">
    <name type="scientific">Mycolicibacterium litorale</name>
    <dbReference type="NCBI Taxonomy" id="758802"/>
    <lineage>
        <taxon>Bacteria</taxon>
        <taxon>Bacillati</taxon>
        <taxon>Actinomycetota</taxon>
        <taxon>Actinomycetes</taxon>
        <taxon>Mycobacteriales</taxon>
        <taxon>Mycobacteriaceae</taxon>
        <taxon>Mycolicibacterium</taxon>
    </lineage>
</organism>
<evidence type="ECO:0000313" key="4">
    <source>
        <dbReference type="EMBL" id="BCI50758.1"/>
    </source>
</evidence>